<dbReference type="EC" id="5.6.2.3" evidence="1"/>
<keyword evidence="1" id="KW-0234">DNA repair</keyword>
<evidence type="ECO:0000313" key="3">
    <source>
        <dbReference type="EMBL" id="KAL0449109.1"/>
    </source>
</evidence>
<feature type="domain" description="DNA helicase Pif1-like DEAD-box helicase" evidence="2">
    <location>
        <begin position="3"/>
        <end position="66"/>
    </location>
</feature>
<sequence>MIVDEDTTCRISQGTPLADLISKASLVIWDEAPMEHMNVFEMVNKTFKDIIGYIDPDAKRKVFGARRLYWVVILDKYCQWLSEVAEKILLLHLSIGLKLYGKIAKFLS</sequence>
<dbReference type="Pfam" id="PF05970">
    <property type="entry name" value="PIF1"/>
    <property type="match status" value="1"/>
</dbReference>
<evidence type="ECO:0000259" key="2">
    <source>
        <dbReference type="Pfam" id="PF05970"/>
    </source>
</evidence>
<reference evidence="3" key="1">
    <citation type="submission" date="2020-06" db="EMBL/GenBank/DDBJ databases">
        <authorList>
            <person name="Li T."/>
            <person name="Hu X."/>
            <person name="Zhang T."/>
            <person name="Song X."/>
            <person name="Zhang H."/>
            <person name="Dai N."/>
            <person name="Sheng W."/>
            <person name="Hou X."/>
            <person name="Wei L."/>
        </authorList>
    </citation>
    <scope>NUCLEOTIDE SEQUENCE</scope>
    <source>
        <strain evidence="3">KEN1</strain>
        <tissue evidence="3">Leaf</tissue>
    </source>
</reference>
<comment type="caution">
    <text evidence="3">The sequence shown here is derived from an EMBL/GenBank/DDBJ whole genome shotgun (WGS) entry which is preliminary data.</text>
</comment>
<comment type="catalytic activity">
    <reaction evidence="1">
        <text>ATP + H2O = ADP + phosphate + H(+)</text>
        <dbReference type="Rhea" id="RHEA:13065"/>
        <dbReference type="ChEBI" id="CHEBI:15377"/>
        <dbReference type="ChEBI" id="CHEBI:15378"/>
        <dbReference type="ChEBI" id="CHEBI:30616"/>
        <dbReference type="ChEBI" id="CHEBI:43474"/>
        <dbReference type="ChEBI" id="CHEBI:456216"/>
        <dbReference type="EC" id="5.6.2.3"/>
    </reaction>
</comment>
<comment type="similarity">
    <text evidence="1">Belongs to the helicase family.</text>
</comment>
<reference evidence="3" key="2">
    <citation type="journal article" date="2024" name="Plant">
        <title>Genomic evolution and insights into agronomic trait innovations of Sesamum species.</title>
        <authorList>
            <person name="Miao H."/>
            <person name="Wang L."/>
            <person name="Qu L."/>
            <person name="Liu H."/>
            <person name="Sun Y."/>
            <person name="Le M."/>
            <person name="Wang Q."/>
            <person name="Wei S."/>
            <person name="Zheng Y."/>
            <person name="Lin W."/>
            <person name="Duan Y."/>
            <person name="Cao H."/>
            <person name="Xiong S."/>
            <person name="Wang X."/>
            <person name="Wei L."/>
            <person name="Li C."/>
            <person name="Ma Q."/>
            <person name="Ju M."/>
            <person name="Zhao R."/>
            <person name="Li G."/>
            <person name="Mu C."/>
            <person name="Tian Q."/>
            <person name="Mei H."/>
            <person name="Zhang T."/>
            <person name="Gao T."/>
            <person name="Zhang H."/>
        </authorList>
    </citation>
    <scope>NUCLEOTIDE SEQUENCE</scope>
    <source>
        <strain evidence="3">KEN1</strain>
    </source>
</reference>
<keyword evidence="1" id="KW-0227">DNA damage</keyword>
<comment type="cofactor">
    <cofactor evidence="1">
        <name>Mg(2+)</name>
        <dbReference type="ChEBI" id="CHEBI:18420"/>
    </cofactor>
</comment>
<gene>
    <name evidence="3" type="ORF">Slati_1467300</name>
</gene>
<dbReference type="GO" id="GO:0016787">
    <property type="term" value="F:hydrolase activity"/>
    <property type="evidence" value="ECO:0007669"/>
    <property type="project" value="UniProtKB-KW"/>
</dbReference>
<keyword evidence="1" id="KW-0378">Hydrolase</keyword>
<keyword evidence="1" id="KW-0233">DNA recombination</keyword>
<organism evidence="3">
    <name type="scientific">Sesamum latifolium</name>
    <dbReference type="NCBI Taxonomy" id="2727402"/>
    <lineage>
        <taxon>Eukaryota</taxon>
        <taxon>Viridiplantae</taxon>
        <taxon>Streptophyta</taxon>
        <taxon>Embryophyta</taxon>
        <taxon>Tracheophyta</taxon>
        <taxon>Spermatophyta</taxon>
        <taxon>Magnoliopsida</taxon>
        <taxon>eudicotyledons</taxon>
        <taxon>Gunneridae</taxon>
        <taxon>Pentapetalae</taxon>
        <taxon>asterids</taxon>
        <taxon>lamiids</taxon>
        <taxon>Lamiales</taxon>
        <taxon>Pedaliaceae</taxon>
        <taxon>Sesamum</taxon>
    </lineage>
</organism>
<dbReference type="GO" id="GO:0006310">
    <property type="term" value="P:DNA recombination"/>
    <property type="evidence" value="ECO:0007669"/>
    <property type="project" value="UniProtKB-KW"/>
</dbReference>
<keyword evidence="1" id="KW-0067">ATP-binding</keyword>
<dbReference type="GO" id="GO:0000723">
    <property type="term" value="P:telomere maintenance"/>
    <property type="evidence" value="ECO:0007669"/>
    <property type="project" value="InterPro"/>
</dbReference>
<protein>
    <recommendedName>
        <fullName evidence="1">ATP-dependent DNA helicase</fullName>
        <ecNumber evidence="1">5.6.2.3</ecNumber>
    </recommendedName>
</protein>
<name>A0AAW2X5H5_9LAMI</name>
<dbReference type="PANTHER" id="PTHR10492">
    <property type="match status" value="1"/>
</dbReference>
<dbReference type="GO" id="GO:0043139">
    <property type="term" value="F:5'-3' DNA helicase activity"/>
    <property type="evidence" value="ECO:0007669"/>
    <property type="project" value="UniProtKB-EC"/>
</dbReference>
<dbReference type="PANTHER" id="PTHR10492:SF90">
    <property type="entry name" value="ATP-DEPENDENT DNA HELICASE"/>
    <property type="match status" value="1"/>
</dbReference>
<evidence type="ECO:0000256" key="1">
    <source>
        <dbReference type="RuleBase" id="RU363044"/>
    </source>
</evidence>
<dbReference type="InterPro" id="IPR010285">
    <property type="entry name" value="DNA_helicase_pif1-like_DEAD"/>
</dbReference>
<dbReference type="EMBL" id="JACGWN010000005">
    <property type="protein sequence ID" value="KAL0449109.1"/>
    <property type="molecule type" value="Genomic_DNA"/>
</dbReference>
<dbReference type="AlphaFoldDB" id="A0AAW2X5H5"/>
<accession>A0AAW2X5H5</accession>
<keyword evidence="1" id="KW-0547">Nucleotide-binding</keyword>
<proteinExistence type="inferred from homology"/>
<dbReference type="GO" id="GO:0005524">
    <property type="term" value="F:ATP binding"/>
    <property type="evidence" value="ECO:0007669"/>
    <property type="project" value="UniProtKB-KW"/>
</dbReference>
<keyword evidence="1" id="KW-0347">Helicase</keyword>
<dbReference type="GO" id="GO:0006281">
    <property type="term" value="P:DNA repair"/>
    <property type="evidence" value="ECO:0007669"/>
    <property type="project" value="UniProtKB-KW"/>
</dbReference>